<evidence type="ECO:0000313" key="1">
    <source>
        <dbReference type="EMBL" id="EGY51397.1"/>
    </source>
</evidence>
<reference evidence="1 2" key="1">
    <citation type="submission" date="2011-05" db="EMBL/GenBank/DDBJ databases">
        <authorList>
            <person name="Muzny D."/>
            <person name="Qin X."/>
            <person name="Deng J."/>
            <person name="Jiang H."/>
            <person name="Liu Y."/>
            <person name="Qu J."/>
            <person name="Song X.-Z."/>
            <person name="Zhang L."/>
            <person name="Thornton R."/>
            <person name="Coyle M."/>
            <person name="Francisco L."/>
            <person name="Jackson L."/>
            <person name="Javaid M."/>
            <person name="Korchina V."/>
            <person name="Kovar C."/>
            <person name="Mata R."/>
            <person name="Mathew T."/>
            <person name="Ngo R."/>
            <person name="Nguyen L."/>
            <person name="Nguyen N."/>
            <person name="Okwuonu G."/>
            <person name="Ongeri F."/>
            <person name="Pham C."/>
            <person name="Simmons D."/>
            <person name="Wilczek-Boney K."/>
            <person name="Hale W."/>
            <person name="Jakkamsetti A."/>
            <person name="Pham P."/>
            <person name="Ruth R."/>
            <person name="San Lucas F."/>
            <person name="Warren J."/>
            <person name="Zhang J."/>
            <person name="Zhao Z."/>
            <person name="Zhou C."/>
            <person name="Zhu D."/>
            <person name="Lee S."/>
            <person name="Bess C."/>
            <person name="Blankenburg K."/>
            <person name="Forbes L."/>
            <person name="Fu Q."/>
            <person name="Gubbala S."/>
            <person name="Hirani K."/>
            <person name="Jayaseelan J.C."/>
            <person name="Lara F."/>
            <person name="Munidasa M."/>
            <person name="Palculict T."/>
            <person name="Patil S."/>
            <person name="Pu L.-L."/>
            <person name="Saada N."/>
            <person name="Tang L."/>
            <person name="Weissenberger G."/>
            <person name="Zhu Y."/>
            <person name="Hemphill L."/>
            <person name="Shang Y."/>
            <person name="Youmans B."/>
            <person name="Ayvaz T."/>
            <person name="Ross M."/>
            <person name="Santibanez J."/>
            <person name="Aqrawi P."/>
            <person name="Gross S."/>
            <person name="Joshi V."/>
            <person name="Fowler G."/>
            <person name="Nazareth L."/>
            <person name="Reid J."/>
            <person name="Worley K."/>
            <person name="Petrosino J."/>
            <person name="Highlander S."/>
            <person name="Gibbs R."/>
        </authorList>
    </citation>
    <scope>NUCLEOTIDE SEQUENCE [LARGE SCALE GENOMIC DNA]</scope>
    <source>
        <strain evidence="1 2">871</strain>
    </source>
</reference>
<dbReference type="STRING" id="1032488.HMPREF9371_2384"/>
<dbReference type="AlphaFoldDB" id="G4CL93"/>
<dbReference type="HOGENOM" id="CLU_3292972_0_0_4"/>
<gene>
    <name evidence="1" type="ORF">HMPREF9371_2384</name>
</gene>
<protein>
    <submittedName>
        <fullName evidence="1">Uncharacterized protein</fullName>
    </submittedName>
</protein>
<evidence type="ECO:0000313" key="2">
    <source>
        <dbReference type="Proteomes" id="UP000003019"/>
    </source>
</evidence>
<organism evidence="1 2">
    <name type="scientific">Neisseria shayeganii 871</name>
    <dbReference type="NCBI Taxonomy" id="1032488"/>
    <lineage>
        <taxon>Bacteria</taxon>
        <taxon>Pseudomonadati</taxon>
        <taxon>Pseudomonadota</taxon>
        <taxon>Betaproteobacteria</taxon>
        <taxon>Neisseriales</taxon>
        <taxon>Neisseriaceae</taxon>
        <taxon>Neisseria</taxon>
    </lineage>
</organism>
<accession>G4CL93</accession>
<dbReference type="Proteomes" id="UP000003019">
    <property type="component" value="Unassembled WGS sequence"/>
</dbReference>
<sequence>MGVLQRSQPTSRLLLYQAGCGKLKTIEQPVGNGGGDAYLI</sequence>
<keyword evidence="2" id="KW-1185">Reference proteome</keyword>
<proteinExistence type="predicted"/>
<name>G4CL93_9NEIS</name>
<comment type="caution">
    <text evidence="1">The sequence shown here is derived from an EMBL/GenBank/DDBJ whole genome shotgun (WGS) entry which is preliminary data.</text>
</comment>
<dbReference type="EMBL" id="AGAY01000083">
    <property type="protein sequence ID" value="EGY51397.1"/>
    <property type="molecule type" value="Genomic_DNA"/>
</dbReference>